<sequence>MKKILITCLFIVVNVCYTTAIVSADSSKDKQYILIGTGSMTGVYYPIGSSICRFIAADYGNDENSIICSISSTSGSVYNLNSMRYANMDIGIIQSDLEYYAYNGIGLYEKMPAMKNLRILSSLHKEYLTIVVRSNSNILTIDDIKGKRVNIGSPGTGVRIAMLKLLNEKGWSRKDFAVMAELKSSEQAQALCDNKIDVMVDVVGHPNAAIQEAAATCDIKLISLDDNLIDSLHAKYPYYQRDIIYGSLYNNLPDVQTVSVKASLIATTELSDDLAYKVVKSLVTHLNELHSITGALRNLTVKDMVQSDITPLHNGARRYYKEIGIVK</sequence>
<feature type="chain" id="PRO_5042145683" evidence="1">
    <location>
        <begin position="25"/>
        <end position="327"/>
    </location>
</feature>
<keyword evidence="3" id="KW-1185">Reference proteome</keyword>
<name>A0AAE6QB96_EHRRU</name>
<gene>
    <name evidence="2" type="ORF">EDL80_02225</name>
</gene>
<keyword evidence="1" id="KW-0732">Signal</keyword>
<dbReference type="SUPFAM" id="SSF53850">
    <property type="entry name" value="Periplasmic binding protein-like II"/>
    <property type="match status" value="1"/>
</dbReference>
<dbReference type="PANTHER" id="PTHR42941">
    <property type="entry name" value="SLL1037 PROTEIN"/>
    <property type="match status" value="1"/>
</dbReference>
<dbReference type="AlphaFoldDB" id="A0AAE6QB96"/>
<dbReference type="EMBL" id="CP033455">
    <property type="protein sequence ID" value="QGR03396.1"/>
    <property type="molecule type" value="Genomic_DNA"/>
</dbReference>
<dbReference type="CDD" id="cd13568">
    <property type="entry name" value="PBP2_TAXI_TRAP_like_3"/>
    <property type="match status" value="1"/>
</dbReference>
<dbReference type="RefSeq" id="WP_158406574.1">
    <property type="nucleotide sequence ID" value="NZ_CP033454.1"/>
</dbReference>
<reference evidence="2 3" key="1">
    <citation type="submission" date="2018-10" db="EMBL/GenBank/DDBJ databases">
        <title>Propagation and draft genome sequences of three atypical Erhlichia ruminantium isolates.</title>
        <authorList>
            <person name="Liebenberg J."/>
            <person name="Steyn H."/>
            <person name="Josemans A."/>
            <person name="Zweygarth E."/>
        </authorList>
    </citation>
    <scope>NUCLEOTIDE SEQUENCE [LARGE SCALE GENOMIC DNA]</scope>
    <source>
        <strain evidence="2 3">Omatjenne</strain>
    </source>
</reference>
<organism evidence="2 3">
    <name type="scientific">Ehrlichia ruminantium</name>
    <name type="common">heartwater rickettsia</name>
    <name type="synonym">Cowdria ruminantium</name>
    <dbReference type="NCBI Taxonomy" id="779"/>
    <lineage>
        <taxon>Bacteria</taxon>
        <taxon>Pseudomonadati</taxon>
        <taxon>Pseudomonadota</taxon>
        <taxon>Alphaproteobacteria</taxon>
        <taxon>Rickettsiales</taxon>
        <taxon>Anaplasmataceae</taxon>
        <taxon>Ehrlichia</taxon>
    </lineage>
</organism>
<accession>A0AAE6QB96</accession>
<dbReference type="Pfam" id="PF16868">
    <property type="entry name" value="NMT1_3"/>
    <property type="match status" value="1"/>
</dbReference>
<dbReference type="Proteomes" id="UP000422822">
    <property type="component" value="Chromosome"/>
</dbReference>
<dbReference type="NCBIfam" id="TIGR02122">
    <property type="entry name" value="TRAP_TAXI"/>
    <property type="match status" value="1"/>
</dbReference>
<dbReference type="PANTHER" id="PTHR42941:SF1">
    <property type="entry name" value="SLL1037 PROTEIN"/>
    <property type="match status" value="1"/>
</dbReference>
<evidence type="ECO:0000313" key="2">
    <source>
        <dbReference type="EMBL" id="QGR03396.1"/>
    </source>
</evidence>
<dbReference type="InterPro" id="IPR011852">
    <property type="entry name" value="TRAP_TAXI"/>
</dbReference>
<evidence type="ECO:0000256" key="1">
    <source>
        <dbReference type="SAM" id="SignalP"/>
    </source>
</evidence>
<protein>
    <submittedName>
        <fullName evidence="2">TAXI family TRAP transporter solute-binding subunit</fullName>
    </submittedName>
</protein>
<evidence type="ECO:0000313" key="3">
    <source>
        <dbReference type="Proteomes" id="UP000422822"/>
    </source>
</evidence>
<proteinExistence type="predicted"/>
<feature type="signal peptide" evidence="1">
    <location>
        <begin position="1"/>
        <end position="24"/>
    </location>
</feature>
<dbReference type="Gene3D" id="3.40.190.10">
    <property type="entry name" value="Periplasmic binding protein-like II"/>
    <property type="match status" value="2"/>
</dbReference>